<dbReference type="CDD" id="cd08948">
    <property type="entry name" value="5beta-POR_like_SDR_a"/>
    <property type="match status" value="1"/>
</dbReference>
<comment type="caution">
    <text evidence="2">The sequence shown here is derived from an EMBL/GenBank/DDBJ whole genome shotgun (WGS) entry which is preliminary data.</text>
</comment>
<dbReference type="SUPFAM" id="SSF51735">
    <property type="entry name" value="NAD(P)-binding Rossmann-fold domains"/>
    <property type="match status" value="1"/>
</dbReference>
<dbReference type="PANTHER" id="PTHR32487">
    <property type="entry name" value="3-OXO-DELTA(4,5)-STEROID 5-BETA-REDUCTASE"/>
    <property type="match status" value="1"/>
</dbReference>
<accession>A0A8K0TRP8</accession>
<dbReference type="PANTHER" id="PTHR32487:SF29">
    <property type="entry name" value="NAD-DEPENDENT EPIMERASE_DEHYDRATASE DOMAIN-CONTAINING PROTEIN"/>
    <property type="match status" value="1"/>
</dbReference>
<dbReference type="InterPro" id="IPR055222">
    <property type="entry name" value="PRISE-like_Rossmann-fold"/>
</dbReference>
<dbReference type="Gene3D" id="3.40.50.720">
    <property type="entry name" value="NAD(P)-binding Rossmann-like Domain"/>
    <property type="match status" value="1"/>
</dbReference>
<dbReference type="AlphaFoldDB" id="A0A8K0TRP8"/>
<keyword evidence="3" id="KW-1185">Reference proteome</keyword>
<name>A0A8K0TRP8_9PEZI</name>
<organism evidence="2 3">
    <name type="scientific">Plectosphaerella cucumerina</name>
    <dbReference type="NCBI Taxonomy" id="40658"/>
    <lineage>
        <taxon>Eukaryota</taxon>
        <taxon>Fungi</taxon>
        <taxon>Dikarya</taxon>
        <taxon>Ascomycota</taxon>
        <taxon>Pezizomycotina</taxon>
        <taxon>Sordariomycetes</taxon>
        <taxon>Hypocreomycetidae</taxon>
        <taxon>Glomerellales</taxon>
        <taxon>Plectosphaerellaceae</taxon>
        <taxon>Plectosphaerella</taxon>
    </lineage>
</organism>
<dbReference type="Pfam" id="PF22917">
    <property type="entry name" value="PRISE"/>
    <property type="match status" value="1"/>
</dbReference>
<feature type="domain" description="PRISE-like Rossmann-fold" evidence="1">
    <location>
        <begin position="29"/>
        <end position="322"/>
    </location>
</feature>
<evidence type="ECO:0000313" key="2">
    <source>
        <dbReference type="EMBL" id="KAH7368244.1"/>
    </source>
</evidence>
<evidence type="ECO:0000313" key="3">
    <source>
        <dbReference type="Proteomes" id="UP000813385"/>
    </source>
</evidence>
<proteinExistence type="predicted"/>
<reference evidence="2" key="1">
    <citation type="journal article" date="2021" name="Nat. Commun.">
        <title>Genetic determinants of endophytism in the Arabidopsis root mycobiome.</title>
        <authorList>
            <person name="Mesny F."/>
            <person name="Miyauchi S."/>
            <person name="Thiergart T."/>
            <person name="Pickel B."/>
            <person name="Atanasova L."/>
            <person name="Karlsson M."/>
            <person name="Huettel B."/>
            <person name="Barry K.W."/>
            <person name="Haridas S."/>
            <person name="Chen C."/>
            <person name="Bauer D."/>
            <person name="Andreopoulos W."/>
            <person name="Pangilinan J."/>
            <person name="LaButti K."/>
            <person name="Riley R."/>
            <person name="Lipzen A."/>
            <person name="Clum A."/>
            <person name="Drula E."/>
            <person name="Henrissat B."/>
            <person name="Kohler A."/>
            <person name="Grigoriev I.V."/>
            <person name="Martin F.M."/>
            <person name="Hacquard S."/>
        </authorList>
    </citation>
    <scope>NUCLEOTIDE SEQUENCE</scope>
    <source>
        <strain evidence="2">MPI-CAGE-AT-0016</strain>
    </source>
</reference>
<dbReference type="Proteomes" id="UP000813385">
    <property type="component" value="Unassembled WGS sequence"/>
</dbReference>
<gene>
    <name evidence="2" type="ORF">B0T11DRAFT_337439</name>
</gene>
<dbReference type="OrthoDB" id="1731983at2759"/>
<protein>
    <recommendedName>
        <fullName evidence="1">PRISE-like Rossmann-fold domain-containing protein</fullName>
    </recommendedName>
</protein>
<dbReference type="EMBL" id="JAGPXD010000002">
    <property type="protein sequence ID" value="KAH7368244.1"/>
    <property type="molecule type" value="Genomic_DNA"/>
</dbReference>
<evidence type="ECO:0000259" key="1">
    <source>
        <dbReference type="Pfam" id="PF22917"/>
    </source>
</evidence>
<dbReference type="InterPro" id="IPR036291">
    <property type="entry name" value="NAD(P)-bd_dom_sf"/>
</dbReference>
<sequence length="442" mass="49213">MSSQSFPLRQSGIYRNLPTFDPSIKNLTAVVCGATGISGFHAVRALLDSPDRWSTIYTVSRKPLSDAQLAFIPKDLHSRIKHVAVDFSSSHESLADTLRDAIPSVDYVFYYTYIQPASENGETAMDPAMAQKLVDANVPVFEAFLGALEKARLTPKRFLLQTGGKNYGMHMGRVRTPLVESDPQPRHVGPNFYYNMEDLLKNFCERHPGTGWNVVRPLGIVGSAESSWMNMFYSFGQYAAVQAHRGQPLEFGGDFTSWQFEMCHSTARLSGYLSEWAVLEDGCANQAFNAHDGGGLSWDRFFYELARWFGVSGVIPPAEDGEYRDTLKLPGGKEGPLGYGPPVRMRTTYTLAEWSERKEVQAAWEEIRGESQTIKPDAEIGPEIATGDYAYIAFGTTSMNKARRYGFSGFVDTLESVFEEFREMEAFGLLPAMKVDAANPLV</sequence>